<dbReference type="Gene3D" id="3.90.1140.10">
    <property type="entry name" value="Cyclic phosphodiesterase"/>
    <property type="match status" value="1"/>
</dbReference>
<sequence>MTSFTFMLCLPTMLMRCLVPLSWPLRHHSILRDAMRNITSLLRLPRPFTMTSRPNTSHSQASGPYTVETYRRRDDHKARTGNDNEDSYILTLLTDNEHHNLMTSLRDKYFPRDLNKLAAHVALFRALPGSQMPRIMADLTNLAQSQPTYEISAKKPFRMKRGVGIYVDDTSGYTKTIYQELKKRWVPFLSQQDRSFKAHYTIQNKVDDETLVEQTLQELSEQFRGSRGQVLGLSLYRYDRGFWKVEQDFSFTGKGKR</sequence>
<dbReference type="OrthoDB" id="5364416at2759"/>
<organism evidence="2 3">
    <name type="scientific">Exophiala xenobiotica</name>
    <dbReference type="NCBI Taxonomy" id="348802"/>
    <lineage>
        <taxon>Eukaryota</taxon>
        <taxon>Fungi</taxon>
        <taxon>Dikarya</taxon>
        <taxon>Ascomycota</taxon>
        <taxon>Pezizomycotina</taxon>
        <taxon>Eurotiomycetes</taxon>
        <taxon>Chaetothyriomycetidae</taxon>
        <taxon>Chaetothyriales</taxon>
        <taxon>Herpotrichiellaceae</taxon>
        <taxon>Exophiala</taxon>
    </lineage>
</organism>
<dbReference type="GeneID" id="25326102"/>
<feature type="chain" id="PRO_5002255521" description="Phosphoesterase HXTX domain-containing protein" evidence="1">
    <location>
        <begin position="25"/>
        <end position="257"/>
    </location>
</feature>
<dbReference type="HOGENOM" id="CLU_075843_0_0_1"/>
<accession>A0A0D2CZ92</accession>
<dbReference type="EMBL" id="KN847319">
    <property type="protein sequence ID" value="KIW55452.1"/>
    <property type="molecule type" value="Genomic_DNA"/>
</dbReference>
<evidence type="ECO:0000256" key="1">
    <source>
        <dbReference type="SAM" id="SignalP"/>
    </source>
</evidence>
<dbReference type="AlphaFoldDB" id="A0A0D2CZ92"/>
<dbReference type="Pfam" id="PF13563">
    <property type="entry name" value="2_5_RNA_ligase2"/>
    <property type="match status" value="1"/>
</dbReference>
<reference evidence="2 3" key="1">
    <citation type="submission" date="2015-01" db="EMBL/GenBank/DDBJ databases">
        <title>The Genome Sequence of Exophiala xenobiotica CBS118157.</title>
        <authorList>
            <consortium name="The Broad Institute Genomics Platform"/>
            <person name="Cuomo C."/>
            <person name="de Hoog S."/>
            <person name="Gorbushina A."/>
            <person name="Stielow B."/>
            <person name="Teixiera M."/>
            <person name="Abouelleil A."/>
            <person name="Chapman S.B."/>
            <person name="Priest M."/>
            <person name="Young S.K."/>
            <person name="Wortman J."/>
            <person name="Nusbaum C."/>
            <person name="Birren B."/>
        </authorList>
    </citation>
    <scope>NUCLEOTIDE SEQUENCE [LARGE SCALE GENOMIC DNA]</scope>
    <source>
        <strain evidence="2 3">CBS 118157</strain>
    </source>
</reference>
<protein>
    <recommendedName>
        <fullName evidence="4">Phosphoesterase HXTX domain-containing protein</fullName>
    </recommendedName>
</protein>
<feature type="signal peptide" evidence="1">
    <location>
        <begin position="1"/>
        <end position="24"/>
    </location>
</feature>
<keyword evidence="1" id="KW-0732">Signal</keyword>
<name>A0A0D2CZ92_9EURO</name>
<evidence type="ECO:0000313" key="3">
    <source>
        <dbReference type="Proteomes" id="UP000054342"/>
    </source>
</evidence>
<evidence type="ECO:0008006" key="4">
    <source>
        <dbReference type="Google" id="ProtNLM"/>
    </source>
</evidence>
<keyword evidence="3" id="KW-1185">Reference proteome</keyword>
<dbReference type="STRING" id="348802.A0A0D2CZ92"/>
<gene>
    <name evidence="2" type="ORF">PV05_04194</name>
</gene>
<dbReference type="RefSeq" id="XP_013316036.1">
    <property type="nucleotide sequence ID" value="XM_013460582.1"/>
</dbReference>
<dbReference type="Proteomes" id="UP000054342">
    <property type="component" value="Unassembled WGS sequence"/>
</dbReference>
<proteinExistence type="predicted"/>
<evidence type="ECO:0000313" key="2">
    <source>
        <dbReference type="EMBL" id="KIW55452.1"/>
    </source>
</evidence>